<reference evidence="1 2" key="2">
    <citation type="journal article" date="2022" name="Mar. Drugs">
        <title>Bioassay-Guided Fractionation Leads to the Detection of Cholic Acid Generated by the Rare Thalassomonas sp.</title>
        <authorList>
            <person name="Pheiffer F."/>
            <person name="Schneider Y.K."/>
            <person name="Hansen E.H."/>
            <person name="Andersen J.H."/>
            <person name="Isaksson J."/>
            <person name="Busche T."/>
            <person name="R C."/>
            <person name="Kalinowski J."/>
            <person name="Zyl L.V."/>
            <person name="Trindade M."/>
        </authorList>
    </citation>
    <scope>NUCLEOTIDE SEQUENCE [LARGE SCALE GENOMIC DNA]</scope>
    <source>
        <strain evidence="1 2">XOM25</strain>
    </source>
</reference>
<keyword evidence="2" id="KW-1185">Reference proteome</keyword>
<gene>
    <name evidence="1" type="ORF">SG34_012175</name>
</gene>
<dbReference type="EMBL" id="CP059733">
    <property type="protein sequence ID" value="WDE07569.1"/>
    <property type="molecule type" value="Genomic_DNA"/>
</dbReference>
<reference evidence="1 2" key="1">
    <citation type="journal article" date="2015" name="Genome Announc.">
        <title>Draft Genome Sequences of Marine Isolates of Thalassomonas viridans and Thalassomonas actiniarum.</title>
        <authorList>
            <person name="Olonade I."/>
            <person name="van Zyl L.J."/>
            <person name="Trindade M."/>
        </authorList>
    </citation>
    <scope>NUCLEOTIDE SEQUENCE [LARGE SCALE GENOMIC DNA]</scope>
    <source>
        <strain evidence="1 2">XOM25</strain>
    </source>
</reference>
<proteinExistence type="predicted"/>
<evidence type="ECO:0000313" key="2">
    <source>
        <dbReference type="Proteomes" id="UP000032352"/>
    </source>
</evidence>
<accession>A0AAE9Z7I6</accession>
<dbReference type="Proteomes" id="UP000032352">
    <property type="component" value="Chromosome"/>
</dbReference>
<dbReference type="AlphaFoldDB" id="A0AAE9Z7I6"/>
<organism evidence="1 2">
    <name type="scientific">Thalassomonas viridans</name>
    <dbReference type="NCBI Taxonomy" id="137584"/>
    <lineage>
        <taxon>Bacteria</taxon>
        <taxon>Pseudomonadati</taxon>
        <taxon>Pseudomonadota</taxon>
        <taxon>Gammaproteobacteria</taxon>
        <taxon>Alteromonadales</taxon>
        <taxon>Colwelliaceae</taxon>
        <taxon>Thalassomonas</taxon>
    </lineage>
</organism>
<protein>
    <submittedName>
        <fullName evidence="1">Uncharacterized protein</fullName>
    </submittedName>
</protein>
<sequence length="375" mass="41900">MKMFYQGAVFMALGLLYPLKLFALPDIDNPVTALFIDNPFSYQPGSPGFSYGQQVPLEISYDTQSVQVAKNARGVRELDMTNMCHFNLVKSRLDKAEISEEEFPHLYRNMELKKQQQQLEKLFPTPMQISTLADKPEEKKSRHLFLAMNIAISLEDNSPYLVIHTKNSVQGGTFTTYLDLLLEDGSGKQLAPMEHTLEFYEGENTLTTAIVPLVTLKQDFPGLEMIYASSYVETQGLDGTIASAIKHSRYPFSWRYIEQAFGHLLVSGSEAGHAEAHALDESSVNPFYHYLSQELVDKVRDNICLTSGLPDCDLPDEQVPAQKQGMAVHMPFGEQLEIPHEITGIYPLQPLADTALGIDETTALFLEAPGNSGNR</sequence>
<evidence type="ECO:0000313" key="1">
    <source>
        <dbReference type="EMBL" id="WDE07569.1"/>
    </source>
</evidence>
<dbReference type="RefSeq" id="WP_053046631.1">
    <property type="nucleotide sequence ID" value="NZ_CP059733.1"/>
</dbReference>
<name>A0AAE9Z7I6_9GAMM</name>
<dbReference type="KEGG" id="tvd:SG34_012175"/>